<name>A0A542DHA4_AMYCI</name>
<proteinExistence type="predicted"/>
<dbReference type="GO" id="GO:0003700">
    <property type="term" value="F:DNA-binding transcription factor activity"/>
    <property type="evidence" value="ECO:0007669"/>
    <property type="project" value="TreeGrafter"/>
</dbReference>
<dbReference type="PANTHER" id="PTHR30055:SF160">
    <property type="entry name" value="TRANSCRIPTIONAL REGULATORY PROTEIN (PROBABLY ASNC-FAMILY)-RELATED"/>
    <property type="match status" value="1"/>
</dbReference>
<evidence type="ECO:0000256" key="2">
    <source>
        <dbReference type="PROSITE-ProRule" id="PRU00335"/>
    </source>
</evidence>
<dbReference type="InterPro" id="IPR036271">
    <property type="entry name" value="Tet_transcr_reg_TetR-rel_C_sf"/>
</dbReference>
<dbReference type="AlphaFoldDB" id="A0A542DHA4"/>
<dbReference type="Pfam" id="PF00440">
    <property type="entry name" value="TetR_N"/>
    <property type="match status" value="1"/>
</dbReference>
<dbReference type="PROSITE" id="PS50977">
    <property type="entry name" value="HTH_TETR_2"/>
    <property type="match status" value="1"/>
</dbReference>
<gene>
    <name evidence="5" type="ORF">FB471_2170</name>
</gene>
<organism evidence="5 6">
    <name type="scientific">Amycolatopsis cihanbeyliensis</name>
    <dbReference type="NCBI Taxonomy" id="1128664"/>
    <lineage>
        <taxon>Bacteria</taxon>
        <taxon>Bacillati</taxon>
        <taxon>Actinomycetota</taxon>
        <taxon>Actinomycetes</taxon>
        <taxon>Pseudonocardiales</taxon>
        <taxon>Pseudonocardiaceae</taxon>
        <taxon>Amycolatopsis</taxon>
    </lineage>
</organism>
<dbReference type="SUPFAM" id="SSF48498">
    <property type="entry name" value="Tetracyclin repressor-like, C-terminal domain"/>
    <property type="match status" value="1"/>
</dbReference>
<keyword evidence="6" id="KW-1185">Reference proteome</keyword>
<sequence>MKPSERIVRPMTPDREAAREGTRGRRLRRTERREQILAAATRAFAGAGGFAPTSLDDVAEESGVTRMILYRHFDSKTDLYQAVLDRAAAGLHAAATVEGGLGAGSVPGMLDWAAEEPDGFRLLFHHAAREPEFQADVDQVRRGMVAALRPHMNEVTGEVAWASWAANVATTMVIEAIMAWLDAGRPDPEDASRRILLAVDGIYQAIAAG</sequence>
<dbReference type="PANTHER" id="PTHR30055">
    <property type="entry name" value="HTH-TYPE TRANSCRIPTIONAL REGULATOR RUTR"/>
    <property type="match status" value="1"/>
</dbReference>
<protein>
    <submittedName>
        <fullName evidence="5">TetR family transcriptional regulator</fullName>
    </submittedName>
</protein>
<feature type="region of interest" description="Disordered" evidence="3">
    <location>
        <begin position="1"/>
        <end position="28"/>
    </location>
</feature>
<accession>A0A542DHA4</accession>
<dbReference type="GO" id="GO:0000976">
    <property type="term" value="F:transcription cis-regulatory region binding"/>
    <property type="evidence" value="ECO:0007669"/>
    <property type="project" value="TreeGrafter"/>
</dbReference>
<feature type="domain" description="HTH tetR-type" evidence="4">
    <location>
        <begin position="30"/>
        <end position="91"/>
    </location>
</feature>
<evidence type="ECO:0000259" key="4">
    <source>
        <dbReference type="PROSITE" id="PS50977"/>
    </source>
</evidence>
<feature type="compositionally biased region" description="Basic and acidic residues" evidence="3">
    <location>
        <begin position="1"/>
        <end position="23"/>
    </location>
</feature>
<reference evidence="5 6" key="1">
    <citation type="submission" date="2019-06" db="EMBL/GenBank/DDBJ databases">
        <title>Sequencing the genomes of 1000 actinobacteria strains.</title>
        <authorList>
            <person name="Klenk H.-P."/>
        </authorList>
    </citation>
    <scope>NUCLEOTIDE SEQUENCE [LARGE SCALE GENOMIC DNA]</scope>
    <source>
        <strain evidence="5 6">DSM 45679</strain>
    </source>
</reference>
<dbReference type="SUPFAM" id="SSF46689">
    <property type="entry name" value="Homeodomain-like"/>
    <property type="match status" value="1"/>
</dbReference>
<dbReference type="InterPro" id="IPR050109">
    <property type="entry name" value="HTH-type_TetR-like_transc_reg"/>
</dbReference>
<comment type="caution">
    <text evidence="5">The sequence shown here is derived from an EMBL/GenBank/DDBJ whole genome shotgun (WGS) entry which is preliminary data.</text>
</comment>
<dbReference type="EMBL" id="VFML01000001">
    <property type="protein sequence ID" value="TQJ02441.1"/>
    <property type="molecule type" value="Genomic_DNA"/>
</dbReference>
<evidence type="ECO:0000313" key="5">
    <source>
        <dbReference type="EMBL" id="TQJ02441.1"/>
    </source>
</evidence>
<dbReference type="InterPro" id="IPR001647">
    <property type="entry name" value="HTH_TetR"/>
</dbReference>
<dbReference type="Proteomes" id="UP000320876">
    <property type="component" value="Unassembled WGS sequence"/>
</dbReference>
<feature type="DNA-binding region" description="H-T-H motif" evidence="2">
    <location>
        <begin position="54"/>
        <end position="73"/>
    </location>
</feature>
<evidence type="ECO:0000313" key="6">
    <source>
        <dbReference type="Proteomes" id="UP000320876"/>
    </source>
</evidence>
<evidence type="ECO:0000256" key="3">
    <source>
        <dbReference type="SAM" id="MobiDB-lite"/>
    </source>
</evidence>
<dbReference type="Gene3D" id="1.10.357.10">
    <property type="entry name" value="Tetracycline Repressor, domain 2"/>
    <property type="match status" value="1"/>
</dbReference>
<evidence type="ECO:0000256" key="1">
    <source>
        <dbReference type="ARBA" id="ARBA00023125"/>
    </source>
</evidence>
<keyword evidence="1 2" id="KW-0238">DNA-binding</keyword>
<dbReference type="InterPro" id="IPR009057">
    <property type="entry name" value="Homeodomain-like_sf"/>
</dbReference>